<dbReference type="OrthoDB" id="9758724at2"/>
<dbReference type="InterPro" id="IPR004509">
    <property type="entry name" value="Competence_ComEA_HhH"/>
</dbReference>
<feature type="domain" description="Helix-hairpin-helix DNA-binding motif class 1" evidence="2">
    <location>
        <begin position="236"/>
        <end position="255"/>
    </location>
</feature>
<name>D0WEQ0_SLAES</name>
<dbReference type="NCBIfam" id="TIGR00426">
    <property type="entry name" value="competence protein ComEA helix-hairpin-helix repeat region"/>
    <property type="match status" value="1"/>
</dbReference>
<dbReference type="Proteomes" id="UP000006001">
    <property type="component" value="Unassembled WGS sequence"/>
</dbReference>
<dbReference type="PANTHER" id="PTHR21180:SF32">
    <property type="entry name" value="ENDONUCLEASE_EXONUCLEASE_PHOSPHATASE FAMILY DOMAIN-CONTAINING PROTEIN 1"/>
    <property type="match status" value="1"/>
</dbReference>
<dbReference type="HOGENOM" id="CLU_052011_1_2_11"/>
<dbReference type="STRING" id="649764.HMPREF0762_00280"/>
<dbReference type="GeneID" id="85006939"/>
<dbReference type="GO" id="GO:0015628">
    <property type="term" value="P:protein secretion by the type II secretion system"/>
    <property type="evidence" value="ECO:0007669"/>
    <property type="project" value="TreeGrafter"/>
</dbReference>
<dbReference type="InterPro" id="IPR003583">
    <property type="entry name" value="Hlx-hairpin-Hlx_DNA-bd_motif"/>
</dbReference>
<evidence type="ECO:0000313" key="4">
    <source>
        <dbReference type="Proteomes" id="UP000006001"/>
    </source>
</evidence>
<dbReference type="Gene3D" id="1.10.150.320">
    <property type="entry name" value="Photosystem II 12 kDa extrinsic protein"/>
    <property type="match status" value="1"/>
</dbReference>
<dbReference type="InterPro" id="IPR019554">
    <property type="entry name" value="Soluble_ligand-bd"/>
</dbReference>
<dbReference type="GO" id="GO:0003677">
    <property type="term" value="F:DNA binding"/>
    <property type="evidence" value="ECO:0007669"/>
    <property type="project" value="InterPro"/>
</dbReference>
<evidence type="ECO:0000256" key="1">
    <source>
        <dbReference type="SAM" id="MobiDB-lite"/>
    </source>
</evidence>
<dbReference type="RefSeq" id="WP_006361528.1">
    <property type="nucleotide sequence ID" value="NZ_GG700630.1"/>
</dbReference>
<proteinExistence type="predicted"/>
<dbReference type="GO" id="GO:0006281">
    <property type="term" value="P:DNA repair"/>
    <property type="evidence" value="ECO:0007669"/>
    <property type="project" value="InterPro"/>
</dbReference>
<protein>
    <submittedName>
        <fullName evidence="3">ComEA protein</fullName>
    </submittedName>
</protein>
<evidence type="ECO:0000313" key="3">
    <source>
        <dbReference type="EMBL" id="EEZ62188.1"/>
    </source>
</evidence>
<dbReference type="Pfam" id="PF12836">
    <property type="entry name" value="HHH_3"/>
    <property type="match status" value="1"/>
</dbReference>
<accession>D0WEQ0</accession>
<dbReference type="EMBL" id="ACUX02000004">
    <property type="protein sequence ID" value="EEZ62188.1"/>
    <property type="molecule type" value="Genomic_DNA"/>
</dbReference>
<evidence type="ECO:0000259" key="2">
    <source>
        <dbReference type="SMART" id="SM00278"/>
    </source>
</evidence>
<feature type="compositionally biased region" description="Low complexity" evidence="1">
    <location>
        <begin position="177"/>
        <end position="196"/>
    </location>
</feature>
<feature type="domain" description="Helix-hairpin-helix DNA-binding motif class 1" evidence="2">
    <location>
        <begin position="206"/>
        <end position="225"/>
    </location>
</feature>
<dbReference type="InterPro" id="IPR051675">
    <property type="entry name" value="Endo/Exo/Phosphatase_dom_1"/>
</dbReference>
<organism evidence="3 4">
    <name type="scientific">Slackia exigua (strain ATCC 700122 / DSM 15923 / CIP 105133 / JCM 11022 / KCTC 5966 / S-7)</name>
    <dbReference type="NCBI Taxonomy" id="649764"/>
    <lineage>
        <taxon>Bacteria</taxon>
        <taxon>Bacillati</taxon>
        <taxon>Actinomycetota</taxon>
        <taxon>Coriobacteriia</taxon>
        <taxon>Eggerthellales</taxon>
        <taxon>Eggerthellaceae</taxon>
        <taxon>Slackia</taxon>
    </lineage>
</organism>
<dbReference type="SMART" id="SM00278">
    <property type="entry name" value="HhH1"/>
    <property type="match status" value="2"/>
</dbReference>
<keyword evidence="4" id="KW-1185">Reference proteome</keyword>
<dbReference type="GO" id="GO:0015627">
    <property type="term" value="C:type II protein secretion system complex"/>
    <property type="evidence" value="ECO:0007669"/>
    <property type="project" value="TreeGrafter"/>
</dbReference>
<reference evidence="3" key="1">
    <citation type="submission" date="2009-10" db="EMBL/GenBank/DDBJ databases">
        <authorList>
            <person name="Weinstock G."/>
            <person name="Sodergren E."/>
            <person name="Clifton S."/>
            <person name="Fulton L."/>
            <person name="Fulton B."/>
            <person name="Courtney L."/>
            <person name="Fronick C."/>
            <person name="Harrison M."/>
            <person name="Strong C."/>
            <person name="Farmer C."/>
            <person name="Delahaunty K."/>
            <person name="Markovic C."/>
            <person name="Hall O."/>
            <person name="Minx P."/>
            <person name="Tomlinson C."/>
            <person name="Mitreva M."/>
            <person name="Nelson J."/>
            <person name="Hou S."/>
            <person name="Wollam A."/>
            <person name="Pepin K.H."/>
            <person name="Johnson M."/>
            <person name="Bhonagiri V."/>
            <person name="Nash W.E."/>
            <person name="Warren W."/>
            <person name="Chinwalla A."/>
            <person name="Mardis E.R."/>
            <person name="Wilson R.K."/>
        </authorList>
    </citation>
    <scope>NUCLEOTIDE SEQUENCE [LARGE SCALE GENOMIC DNA]</scope>
    <source>
        <strain evidence="3">ATCC 700122</strain>
    </source>
</reference>
<feature type="compositionally biased region" description="Low complexity" evidence="1">
    <location>
        <begin position="88"/>
        <end position="104"/>
    </location>
</feature>
<sequence length="258" mass="26057">MAFNDSAEKLLVKAHLSHVPRPALIGAAVLLALTLSFALRSAYGAAVPSFTFEDASAQEAGSGDASDSEGRDENREGGASVRQEDGASSDAANAAPAPSAADAAETYSDARVHVHVAGAVVDPGMYELPASARVNDAIAAASGFSDDAIQDSVNLASALTDGQQVRVLAQGEAQANPSAASASGADAAPSASAQSGPVNINTADEAALDRIPGVGPATARAIVEEREKSGPFSSVDDITRVEGIGKKKLERMRDSLCV</sequence>
<dbReference type="Gene3D" id="3.10.560.10">
    <property type="entry name" value="Outer membrane lipoprotein wza domain like"/>
    <property type="match status" value="1"/>
</dbReference>
<dbReference type="eggNOG" id="COG1555">
    <property type="taxonomic scope" value="Bacteria"/>
</dbReference>
<feature type="region of interest" description="Disordered" evidence="1">
    <location>
        <begin position="56"/>
        <end position="106"/>
    </location>
</feature>
<dbReference type="InterPro" id="IPR010994">
    <property type="entry name" value="RuvA_2-like"/>
</dbReference>
<dbReference type="AlphaFoldDB" id="D0WEQ0"/>
<feature type="region of interest" description="Disordered" evidence="1">
    <location>
        <begin position="177"/>
        <end position="198"/>
    </location>
</feature>
<dbReference type="Pfam" id="PF10531">
    <property type="entry name" value="SLBB"/>
    <property type="match status" value="1"/>
</dbReference>
<dbReference type="PANTHER" id="PTHR21180">
    <property type="entry name" value="ENDONUCLEASE/EXONUCLEASE/PHOSPHATASE FAMILY DOMAIN-CONTAINING PROTEIN 1"/>
    <property type="match status" value="1"/>
</dbReference>
<dbReference type="SUPFAM" id="SSF47781">
    <property type="entry name" value="RuvA domain 2-like"/>
    <property type="match status" value="1"/>
</dbReference>
<gene>
    <name evidence="3" type="ORF">HMPREF0762_00280</name>
</gene>
<comment type="caution">
    <text evidence="3">The sequence shown here is derived from an EMBL/GenBank/DDBJ whole genome shotgun (WGS) entry which is preliminary data.</text>
</comment>